<keyword evidence="2" id="KW-0812">Transmembrane</keyword>
<dbReference type="InterPro" id="IPR035940">
    <property type="entry name" value="CAP_sf"/>
</dbReference>
<evidence type="ECO:0000259" key="3">
    <source>
        <dbReference type="Pfam" id="PF00188"/>
    </source>
</evidence>
<evidence type="ECO:0000313" key="5">
    <source>
        <dbReference type="Proteomes" id="UP000316806"/>
    </source>
</evidence>
<organism evidence="4 5">
    <name type="scientific">Streptomyces spectabilis</name>
    <dbReference type="NCBI Taxonomy" id="68270"/>
    <lineage>
        <taxon>Bacteria</taxon>
        <taxon>Bacillati</taxon>
        <taxon>Actinomycetota</taxon>
        <taxon>Actinomycetes</taxon>
        <taxon>Kitasatosporales</taxon>
        <taxon>Streptomycetaceae</taxon>
        <taxon>Streptomyces</taxon>
    </lineage>
</organism>
<dbReference type="SUPFAM" id="SSF55797">
    <property type="entry name" value="PR-1-like"/>
    <property type="match status" value="1"/>
</dbReference>
<sequence length="200" mass="21640">MNLGNDTTDEGRGRHGRSRRGLKVRVLAGGAVAAAALASVGTFALADTSGDEKPSAAVPRAEKAQKRPALSKTARYQKQLLTLVNAERTKAGCRPLRLDRRVQAAAQAHAKDMAARDYYEHTSPEGKSAGDRMRKAGYRAGAWGENIHKGPKGPKTAMRDWMRSSGHRANILNCAYKDFGAGVSLKANGPWWVQNFATRL</sequence>
<keyword evidence="2" id="KW-1133">Transmembrane helix</keyword>
<dbReference type="Pfam" id="PF00188">
    <property type="entry name" value="CAP"/>
    <property type="match status" value="1"/>
</dbReference>
<keyword evidence="2" id="KW-0472">Membrane</keyword>
<feature type="region of interest" description="Disordered" evidence="1">
    <location>
        <begin position="1"/>
        <end position="20"/>
    </location>
</feature>
<dbReference type="CDD" id="cd05379">
    <property type="entry name" value="CAP_bacterial"/>
    <property type="match status" value="1"/>
</dbReference>
<evidence type="ECO:0000256" key="1">
    <source>
        <dbReference type="SAM" id="MobiDB-lite"/>
    </source>
</evidence>
<evidence type="ECO:0000256" key="2">
    <source>
        <dbReference type="SAM" id="Phobius"/>
    </source>
</evidence>
<dbReference type="PANTHER" id="PTHR31157:SF1">
    <property type="entry name" value="SCP DOMAIN-CONTAINING PROTEIN"/>
    <property type="match status" value="1"/>
</dbReference>
<dbReference type="AlphaFoldDB" id="A0A516R1V8"/>
<dbReference type="PANTHER" id="PTHR31157">
    <property type="entry name" value="SCP DOMAIN-CONTAINING PROTEIN"/>
    <property type="match status" value="1"/>
</dbReference>
<proteinExistence type="predicted"/>
<dbReference type="Gene3D" id="3.40.33.10">
    <property type="entry name" value="CAP"/>
    <property type="match status" value="1"/>
</dbReference>
<dbReference type="InterPro" id="IPR014044">
    <property type="entry name" value="CAP_dom"/>
</dbReference>
<reference evidence="4 5" key="1">
    <citation type="journal article" date="2019" name="J. Ind. Microbiol. Biotechnol.">
        <title>The complete genomic sequence of Streptomyces spectabilis NRRL-2792 and identification of secondary metabolite biosynthetic gene clusters.</title>
        <authorList>
            <person name="Sinha A."/>
            <person name="Phillips-Salemka S."/>
            <person name="Niraula T.A."/>
            <person name="Short K.A."/>
            <person name="Niraula N.P."/>
        </authorList>
    </citation>
    <scope>NUCLEOTIDE SEQUENCE [LARGE SCALE GENOMIC DNA]</scope>
    <source>
        <strain evidence="4 5">NRRL 2792</strain>
    </source>
</reference>
<protein>
    <submittedName>
        <fullName evidence="4">CAP domain-containing protein</fullName>
    </submittedName>
</protein>
<dbReference type="RefSeq" id="WP_144001224.1">
    <property type="nucleotide sequence ID" value="NZ_CP040916.1"/>
</dbReference>
<gene>
    <name evidence="4" type="ORF">FH965_02985</name>
</gene>
<dbReference type="Proteomes" id="UP000316806">
    <property type="component" value="Chromosome"/>
</dbReference>
<evidence type="ECO:0000313" key="4">
    <source>
        <dbReference type="EMBL" id="QDQ09648.1"/>
    </source>
</evidence>
<feature type="region of interest" description="Disordered" evidence="1">
    <location>
        <begin position="48"/>
        <end position="71"/>
    </location>
</feature>
<dbReference type="EMBL" id="CP040916">
    <property type="protein sequence ID" value="QDQ09648.1"/>
    <property type="molecule type" value="Genomic_DNA"/>
</dbReference>
<feature type="compositionally biased region" description="Basic and acidic residues" evidence="1">
    <location>
        <begin position="50"/>
        <end position="65"/>
    </location>
</feature>
<feature type="domain" description="SCP" evidence="3">
    <location>
        <begin position="81"/>
        <end position="196"/>
    </location>
</feature>
<name>A0A516R1V8_STRST</name>
<feature type="transmembrane region" description="Helical" evidence="2">
    <location>
        <begin position="24"/>
        <end position="46"/>
    </location>
</feature>
<accession>A0A516R1V8</accession>